<evidence type="ECO:0000256" key="3">
    <source>
        <dbReference type="ARBA" id="ARBA00022475"/>
    </source>
</evidence>
<evidence type="ECO:0000256" key="11">
    <source>
        <dbReference type="ARBA" id="ARBA00038408"/>
    </source>
</evidence>
<evidence type="ECO:0000256" key="10">
    <source>
        <dbReference type="ARBA" id="ARBA00031484"/>
    </source>
</evidence>
<reference evidence="15 16" key="1">
    <citation type="submission" date="2020-08" db="EMBL/GenBank/DDBJ databases">
        <title>Genomic Encyclopedia of Type Strains, Phase IV (KMG-IV): sequencing the most valuable type-strain genomes for metagenomic binning, comparative biology and taxonomic classification.</title>
        <authorList>
            <person name="Goeker M."/>
        </authorList>
    </citation>
    <scope>NUCLEOTIDE SEQUENCE [LARGE SCALE GENOMIC DNA]</scope>
    <source>
        <strain evidence="15 16">DSM 102255</strain>
    </source>
</reference>
<dbReference type="PANTHER" id="PTHR47529">
    <property type="entry name" value="PEPTIDYL-PROLYL CIS-TRANS ISOMERASE D"/>
    <property type="match status" value="1"/>
</dbReference>
<protein>
    <recommendedName>
        <fullName evidence="2">Parvulin-like PPIase</fullName>
    </recommendedName>
    <alternativeName>
        <fullName evidence="9">Peptidyl-prolyl cis-trans isomerase plp</fullName>
    </alternativeName>
    <alternativeName>
        <fullName evidence="12">Periplasmic chaperone PpiD</fullName>
    </alternativeName>
    <alternativeName>
        <fullName evidence="13">Periplasmic folding chaperone</fullName>
    </alternativeName>
    <alternativeName>
        <fullName evidence="10">Rotamase plp</fullName>
    </alternativeName>
</protein>
<evidence type="ECO:0000256" key="1">
    <source>
        <dbReference type="ARBA" id="ARBA00004382"/>
    </source>
</evidence>
<evidence type="ECO:0000256" key="2">
    <source>
        <dbReference type="ARBA" id="ARBA00018370"/>
    </source>
</evidence>
<dbReference type="EMBL" id="JACIJP010000001">
    <property type="protein sequence ID" value="MBB6122626.1"/>
    <property type="molecule type" value="Genomic_DNA"/>
</dbReference>
<dbReference type="InterPro" id="IPR000297">
    <property type="entry name" value="PPIase_PpiC"/>
</dbReference>
<dbReference type="SUPFAM" id="SSF109998">
    <property type="entry name" value="Triger factor/SurA peptide-binding domain-like"/>
    <property type="match status" value="1"/>
</dbReference>
<comment type="caution">
    <text evidence="15">The sequence shown here is derived from an EMBL/GenBank/DDBJ whole genome shotgun (WGS) entry which is preliminary data.</text>
</comment>
<proteinExistence type="inferred from homology"/>
<comment type="similarity">
    <text evidence="11">Belongs to the PpiD chaperone family.</text>
</comment>
<evidence type="ECO:0000256" key="12">
    <source>
        <dbReference type="ARBA" id="ARBA00040743"/>
    </source>
</evidence>
<name>A0A841IZB7_9SPHN</name>
<keyword evidence="6" id="KW-1133">Transmembrane helix</keyword>
<dbReference type="PANTHER" id="PTHR47529:SF1">
    <property type="entry name" value="PERIPLASMIC CHAPERONE PPID"/>
    <property type="match status" value="1"/>
</dbReference>
<keyword evidence="3" id="KW-1003">Cell membrane</keyword>
<dbReference type="Gene3D" id="1.10.4030.10">
    <property type="entry name" value="Porin chaperone SurA, peptide-binding domain"/>
    <property type="match status" value="1"/>
</dbReference>
<evidence type="ECO:0000256" key="7">
    <source>
        <dbReference type="ARBA" id="ARBA00023136"/>
    </source>
</evidence>
<keyword evidence="15" id="KW-0413">Isomerase</keyword>
<keyword evidence="16" id="KW-1185">Reference proteome</keyword>
<evidence type="ECO:0000256" key="4">
    <source>
        <dbReference type="ARBA" id="ARBA00022519"/>
    </source>
</evidence>
<keyword evidence="5" id="KW-0812">Transmembrane</keyword>
<evidence type="ECO:0000256" key="9">
    <source>
        <dbReference type="ARBA" id="ARBA00030642"/>
    </source>
</evidence>
<dbReference type="InterPro" id="IPR027304">
    <property type="entry name" value="Trigger_fact/SurA_dom_sf"/>
</dbReference>
<evidence type="ECO:0000313" key="15">
    <source>
        <dbReference type="EMBL" id="MBB6122626.1"/>
    </source>
</evidence>
<evidence type="ECO:0000256" key="5">
    <source>
        <dbReference type="ARBA" id="ARBA00022692"/>
    </source>
</evidence>
<comment type="subcellular location">
    <subcellularLocation>
        <location evidence="1">Cell inner membrane</location>
        <topology evidence="1">Single-pass type II membrane protein</topology>
        <orientation evidence="1">Periplasmic side</orientation>
    </subcellularLocation>
</comment>
<evidence type="ECO:0000256" key="8">
    <source>
        <dbReference type="ARBA" id="ARBA00023186"/>
    </source>
</evidence>
<dbReference type="Gene3D" id="3.10.50.40">
    <property type="match status" value="1"/>
</dbReference>
<evidence type="ECO:0000256" key="13">
    <source>
        <dbReference type="ARBA" id="ARBA00042775"/>
    </source>
</evidence>
<dbReference type="GO" id="GO:0005886">
    <property type="term" value="C:plasma membrane"/>
    <property type="evidence" value="ECO:0007669"/>
    <property type="project" value="UniProtKB-SubCell"/>
</dbReference>
<dbReference type="AlphaFoldDB" id="A0A841IZB7"/>
<accession>A0A841IZB7</accession>
<gene>
    <name evidence="15" type="ORF">FHS92_000333</name>
</gene>
<dbReference type="Pfam" id="PF13145">
    <property type="entry name" value="Rotamase_2"/>
    <property type="match status" value="1"/>
</dbReference>
<keyword evidence="7" id="KW-0472">Membrane</keyword>
<dbReference type="RefSeq" id="WP_184076923.1">
    <property type="nucleotide sequence ID" value="NZ_JACIJP010000001.1"/>
</dbReference>
<keyword evidence="8" id="KW-0143">Chaperone</keyword>
<evidence type="ECO:0000256" key="6">
    <source>
        <dbReference type="ARBA" id="ARBA00022989"/>
    </source>
</evidence>
<sequence length="651" mass="69295">MISFFRRFIGSKFGAVFALLFLGLVAFAFAAGDINRKGGFSLPGTGGAAASVGGSSLSESELQSRVQRVFEQQRRENPGMQIGTFLQMGAVSQIYNQLVAGLAITEFSQDQGMYLSKRMIDAQIAAIPAFHDASGKFSPDLFRQLLSSQGINEQLLRTDIARDLTGKQLILPAGLGVALPDSLVLPYASLILEAREGRVAAIPATAFKPTGVPSDAQLKDFYTRNAERFIVPEQRKLRYAIVDADRFAGASVPSDAEVARFYATNKAAYAARETRSIEQLILPNESAARAVVGGGTSLAAAAQKAGLSVNSIAAKSQTDLAAETSVDAARIAFASPQGQITGPVRTAFGWAVLRVTAIQKTPERTLDQVRGEIVEALRVQKQGQLLSDFSAKIEDQVADGATFDEVAKDNGLQVATAPALLSNGQNVADRNYKVGDDVAPLLKPGFSMDADDDPQMVQIIAQKRYALLDVTDIIPAAAPPLDAVRPAITQMYQLRESAARARTLADSIGAQVAKGTPLEKAVADAAARAGISLPPVQKGGGRRADLMRGDQRPPAHIATLFAMAVGTAKVVPISNDQGYFIVQLDRIQQGDAATVPGLVDRIRSDIANVVAGEYAQQFERGIERDLNVKRNPQAVARVTQELRRANGGVAP</sequence>
<feature type="domain" description="PpiC" evidence="14">
    <location>
        <begin position="253"/>
        <end position="370"/>
    </location>
</feature>
<keyword evidence="4" id="KW-0997">Cell inner membrane</keyword>
<dbReference type="Pfam" id="PF13624">
    <property type="entry name" value="SurA_N_3"/>
    <property type="match status" value="1"/>
</dbReference>
<dbReference type="Proteomes" id="UP000552700">
    <property type="component" value="Unassembled WGS sequence"/>
</dbReference>
<dbReference type="InterPro" id="IPR052029">
    <property type="entry name" value="PpiD_chaperone"/>
</dbReference>
<evidence type="ECO:0000313" key="16">
    <source>
        <dbReference type="Proteomes" id="UP000552700"/>
    </source>
</evidence>
<dbReference type="GO" id="GO:0003755">
    <property type="term" value="F:peptidyl-prolyl cis-trans isomerase activity"/>
    <property type="evidence" value="ECO:0007669"/>
    <property type="project" value="InterPro"/>
</dbReference>
<dbReference type="InterPro" id="IPR046357">
    <property type="entry name" value="PPIase_dom_sf"/>
</dbReference>
<evidence type="ECO:0000259" key="14">
    <source>
        <dbReference type="Pfam" id="PF13145"/>
    </source>
</evidence>
<organism evidence="15 16">
    <name type="scientific">Sphingobium subterraneum</name>
    <dbReference type="NCBI Taxonomy" id="627688"/>
    <lineage>
        <taxon>Bacteria</taxon>
        <taxon>Pseudomonadati</taxon>
        <taxon>Pseudomonadota</taxon>
        <taxon>Alphaproteobacteria</taxon>
        <taxon>Sphingomonadales</taxon>
        <taxon>Sphingomonadaceae</taxon>
        <taxon>Sphingobium</taxon>
    </lineage>
</organism>